<evidence type="ECO:0000313" key="13">
    <source>
        <dbReference type="RefSeq" id="XP_027189072.1"/>
    </source>
</evidence>
<feature type="compositionally biased region" description="Polar residues" evidence="9">
    <location>
        <begin position="472"/>
        <end position="483"/>
    </location>
</feature>
<keyword evidence="3 10" id="KW-0812">Transmembrane</keyword>
<accession>A0A3Q7Y9T0</accession>
<evidence type="ECO:0000256" key="9">
    <source>
        <dbReference type="SAM" id="MobiDB-lite"/>
    </source>
</evidence>
<feature type="domain" description="SMP-LTD" evidence="11">
    <location>
        <begin position="317"/>
        <end position="582"/>
    </location>
</feature>
<reference evidence="12" key="1">
    <citation type="journal article" date="2013" name="Nat. Biotechnol.">
        <title>Draft genome sequence of chickpea (Cicer arietinum) provides a resource for trait improvement.</title>
        <authorList>
            <person name="Varshney R.K."/>
            <person name="Song C."/>
            <person name="Saxena R.K."/>
            <person name="Azam S."/>
            <person name="Yu S."/>
            <person name="Sharpe A.G."/>
            <person name="Cannon S."/>
            <person name="Baek J."/>
            <person name="Rosen B.D."/>
            <person name="Tar'an B."/>
            <person name="Millan T."/>
            <person name="Zhang X."/>
            <person name="Ramsay L.D."/>
            <person name="Iwata A."/>
            <person name="Wang Y."/>
            <person name="Nelson W."/>
            <person name="Farmer A.D."/>
            <person name="Gaur P.M."/>
            <person name="Soderlund C."/>
            <person name="Penmetsa R.V."/>
            <person name="Xu C."/>
            <person name="Bharti A.K."/>
            <person name="He W."/>
            <person name="Winter P."/>
            <person name="Zhao S."/>
            <person name="Hane J.K."/>
            <person name="Carrasquilla-Garcia N."/>
            <person name="Condie J.A."/>
            <person name="Upadhyaya H.D."/>
            <person name="Luo M.C."/>
            <person name="Thudi M."/>
            <person name="Gowda C.L."/>
            <person name="Singh N.P."/>
            <person name="Lichtenzveig J."/>
            <person name="Gali K.K."/>
            <person name="Rubio J."/>
            <person name="Nadarajan N."/>
            <person name="Dolezel J."/>
            <person name="Bansal K.C."/>
            <person name="Xu X."/>
            <person name="Edwards D."/>
            <person name="Zhang G."/>
            <person name="Kahl G."/>
            <person name="Gil J."/>
            <person name="Singh K.B."/>
            <person name="Datta S.K."/>
            <person name="Jackson S.A."/>
            <person name="Wang J."/>
            <person name="Cook D.R."/>
        </authorList>
    </citation>
    <scope>NUCLEOTIDE SEQUENCE [LARGE SCALE GENOMIC DNA]</scope>
    <source>
        <strain evidence="12">cv. CDC Frontier</strain>
    </source>
</reference>
<evidence type="ECO:0000256" key="10">
    <source>
        <dbReference type="SAM" id="Phobius"/>
    </source>
</evidence>
<evidence type="ECO:0000313" key="12">
    <source>
        <dbReference type="Proteomes" id="UP000087171"/>
    </source>
</evidence>
<evidence type="ECO:0000256" key="1">
    <source>
        <dbReference type="ARBA" id="ARBA00004586"/>
    </source>
</evidence>
<dbReference type="OrthoDB" id="26740at2759"/>
<feature type="region of interest" description="Disordered" evidence="9">
    <location>
        <begin position="769"/>
        <end position="788"/>
    </location>
</feature>
<feature type="region of interest" description="Disordered" evidence="9">
    <location>
        <begin position="455"/>
        <end position="483"/>
    </location>
</feature>
<organism evidence="12 13">
    <name type="scientific">Cicer arietinum</name>
    <name type="common">Chickpea</name>
    <name type="synonym">Garbanzo</name>
    <dbReference type="NCBI Taxonomy" id="3827"/>
    <lineage>
        <taxon>Eukaryota</taxon>
        <taxon>Viridiplantae</taxon>
        <taxon>Streptophyta</taxon>
        <taxon>Embryophyta</taxon>
        <taxon>Tracheophyta</taxon>
        <taxon>Spermatophyta</taxon>
        <taxon>Magnoliopsida</taxon>
        <taxon>eudicotyledons</taxon>
        <taxon>Gunneridae</taxon>
        <taxon>Pentapetalae</taxon>
        <taxon>rosids</taxon>
        <taxon>fabids</taxon>
        <taxon>Fabales</taxon>
        <taxon>Fabaceae</taxon>
        <taxon>Papilionoideae</taxon>
        <taxon>50 kb inversion clade</taxon>
        <taxon>NPAAA clade</taxon>
        <taxon>Hologalegina</taxon>
        <taxon>IRL clade</taxon>
        <taxon>Cicereae</taxon>
        <taxon>Cicer</taxon>
    </lineage>
</organism>
<dbReference type="RefSeq" id="XP_027189072.1">
    <property type="nucleotide sequence ID" value="XM_027333271.1"/>
</dbReference>
<dbReference type="GO" id="GO:0008289">
    <property type="term" value="F:lipid binding"/>
    <property type="evidence" value="ECO:0007669"/>
    <property type="project" value="UniProtKB-KW"/>
</dbReference>
<dbReference type="PANTHER" id="PTHR13466:SF22">
    <property type="entry name" value="MEMBRANE PROTEIN, PUTATIVE-RELATED"/>
    <property type="match status" value="1"/>
</dbReference>
<dbReference type="Proteomes" id="UP000087171">
    <property type="component" value="Chromosome Ca4"/>
</dbReference>
<evidence type="ECO:0000256" key="7">
    <source>
        <dbReference type="ARBA" id="ARBA00023121"/>
    </source>
</evidence>
<reference evidence="13" key="2">
    <citation type="submission" date="2025-08" db="UniProtKB">
        <authorList>
            <consortium name="RefSeq"/>
        </authorList>
    </citation>
    <scope>IDENTIFICATION</scope>
    <source>
        <tissue evidence="13">Etiolated seedlings</tissue>
    </source>
</reference>
<keyword evidence="12" id="KW-1185">Reference proteome</keyword>
<feature type="compositionally biased region" description="Basic and acidic residues" evidence="9">
    <location>
        <begin position="455"/>
        <end position="471"/>
    </location>
</feature>
<keyword evidence="7" id="KW-0446">Lipid-binding</keyword>
<keyword evidence="5 10" id="KW-1133">Transmembrane helix</keyword>
<dbReference type="AlphaFoldDB" id="A0A3Q7Y9T0"/>
<evidence type="ECO:0000256" key="4">
    <source>
        <dbReference type="ARBA" id="ARBA00022824"/>
    </source>
</evidence>
<dbReference type="GO" id="GO:0006869">
    <property type="term" value="P:lipid transport"/>
    <property type="evidence" value="ECO:0007669"/>
    <property type="project" value="UniProtKB-KW"/>
</dbReference>
<proteinExistence type="predicted"/>
<dbReference type="STRING" id="3827.A0A3Q7Y9T0"/>
<keyword evidence="8 10" id="KW-0472">Membrane</keyword>
<evidence type="ECO:0000256" key="3">
    <source>
        <dbReference type="ARBA" id="ARBA00022692"/>
    </source>
</evidence>
<dbReference type="InterPro" id="IPR031468">
    <property type="entry name" value="SMP_LBD"/>
</dbReference>
<dbReference type="Pfam" id="PF23065">
    <property type="entry name" value="PH_SMPa"/>
    <property type="match status" value="1"/>
</dbReference>
<evidence type="ECO:0000256" key="6">
    <source>
        <dbReference type="ARBA" id="ARBA00023055"/>
    </source>
</evidence>
<sequence length="788" mass="88632">MSSFFGLILLGFGVGVVAVFAIEAVGVLWIMKRLRHKLHTEQSNLSSQTQLDTSSKHLDHQQSLYFSFNKQGVVWVLESGQISKEPKRKEELLEVSPIKMYGQIKGQSLILRESDGLHKTVELKGCTVQAVSASILSSKKWEKKFPIKVESKTSVIYNGSKTLYVYLETSWEKEAWCKALFLASCDEEEKVKWFTQLHEDFHNYLTSLNSVYQCLMKPSVGLSVEGAIERDIKPDDPSSKVRQFLKKIAKKTSRVGLENKSNWSSLSGNEGKKNTENLCASQDDVLAPLPSKLPHLGSQNIHSVSSDGDVEKKFGIDEGTLCWNLLISRLFFDVKGSMQLKRAMQERIQRTLSNMRTSSYIGEIICTDINTGNVPPCIVGLRALPMEMSEVWALEVDIEYSGGAVLEIETRLEARELELHAGTDDSNSEPSNVEAVQSDLPKGFECLGKELKLEERENDCQEQKEDVDASKSFKSTMSSTNHGSRWKSLLNSLAKQVSQVPLSLAIRVVSLKGTLRLHIKPPPSDQLWYGFTSMPDIDFNLESSVGEQKITSGYFALLVVNRLKKAILENLVLPNCENLSIPWMLAEKDDWVPPNVAPFIWINQEFRNEISTSVDTNNQSSGGEKATSEASANTSSNVPTNKPKNPKSIESCQEPTSKSSDSLALPSFSGSLTLERSSSLEELTMPLLENEKSQETRDFKEPSLQNVNQLETSENKVENNSEFPSLHRSLVVMEKQNHIFEQEDELPKKMGRKERMFDLGKKMGEKLEEKRRHLEEKSRHIVEKMRGP</sequence>
<protein>
    <submittedName>
        <fullName evidence="13">Testis-expressed protein 2-like isoform X1</fullName>
    </submittedName>
</protein>
<comment type="subcellular location">
    <subcellularLocation>
        <location evidence="1">Endoplasmic reticulum membrane</location>
    </subcellularLocation>
</comment>
<feature type="compositionally biased region" description="Polar residues" evidence="9">
    <location>
        <begin position="638"/>
        <end position="662"/>
    </location>
</feature>
<dbReference type="PROSITE" id="PS51847">
    <property type="entry name" value="SMP"/>
    <property type="match status" value="1"/>
</dbReference>
<keyword evidence="4" id="KW-0256">Endoplasmic reticulum</keyword>
<evidence type="ECO:0000256" key="2">
    <source>
        <dbReference type="ARBA" id="ARBA00022448"/>
    </source>
</evidence>
<evidence type="ECO:0000256" key="8">
    <source>
        <dbReference type="ARBA" id="ARBA00023136"/>
    </source>
</evidence>
<dbReference type="CDD" id="cd21675">
    <property type="entry name" value="SMP_TEX2"/>
    <property type="match status" value="1"/>
</dbReference>
<feature type="compositionally biased region" description="Low complexity" evidence="9">
    <location>
        <begin position="628"/>
        <end position="637"/>
    </location>
</feature>
<dbReference type="PANTHER" id="PTHR13466">
    <property type="entry name" value="TEX2 PROTEIN-RELATED"/>
    <property type="match status" value="1"/>
</dbReference>
<gene>
    <name evidence="13" type="primary">LOC101513359</name>
</gene>
<feature type="region of interest" description="Disordered" evidence="9">
    <location>
        <begin position="613"/>
        <end position="667"/>
    </location>
</feature>
<name>A0A3Q7Y9T0_CICAR</name>
<feature type="transmembrane region" description="Helical" evidence="10">
    <location>
        <begin position="6"/>
        <end position="30"/>
    </location>
</feature>
<evidence type="ECO:0000256" key="5">
    <source>
        <dbReference type="ARBA" id="ARBA00022989"/>
    </source>
</evidence>
<evidence type="ECO:0000259" key="11">
    <source>
        <dbReference type="PROSITE" id="PS51847"/>
    </source>
</evidence>
<dbReference type="InterPro" id="IPR057080">
    <property type="entry name" value="PH_SMPa"/>
</dbReference>
<dbReference type="GO" id="GO:0005789">
    <property type="term" value="C:endoplasmic reticulum membrane"/>
    <property type="evidence" value="ECO:0007669"/>
    <property type="project" value="UniProtKB-SubCell"/>
</dbReference>
<keyword evidence="6" id="KW-0445">Lipid transport</keyword>
<keyword evidence="2" id="KW-0813">Transport</keyword>
<feature type="compositionally biased region" description="Polar residues" evidence="9">
    <location>
        <begin position="613"/>
        <end position="622"/>
    </location>
</feature>